<dbReference type="AlphaFoldDB" id="A0A1M5LL83"/>
<keyword evidence="2" id="KW-1185">Reference proteome</keyword>
<dbReference type="OrthoDB" id="547265at2"/>
<dbReference type="RefSeq" id="WP_072894743.1">
    <property type="nucleotide sequence ID" value="NZ_FQWZ01000002.1"/>
</dbReference>
<dbReference type="STRING" id="490188.SAMN04488068_0974"/>
<name>A0A1M5LL83_9GAMM</name>
<organism evidence="1 2">
    <name type="scientific">Hydrocarboniphaga daqingensis</name>
    <dbReference type="NCBI Taxonomy" id="490188"/>
    <lineage>
        <taxon>Bacteria</taxon>
        <taxon>Pseudomonadati</taxon>
        <taxon>Pseudomonadota</taxon>
        <taxon>Gammaproteobacteria</taxon>
        <taxon>Nevskiales</taxon>
        <taxon>Nevskiaceae</taxon>
        <taxon>Hydrocarboniphaga</taxon>
    </lineage>
</organism>
<accession>A0A1M5LL83</accession>
<dbReference type="SUPFAM" id="SSF52540">
    <property type="entry name" value="P-loop containing nucleoside triphosphate hydrolases"/>
    <property type="match status" value="1"/>
</dbReference>
<dbReference type="InterPro" id="IPR027417">
    <property type="entry name" value="P-loop_NTPase"/>
</dbReference>
<evidence type="ECO:0000313" key="1">
    <source>
        <dbReference type="EMBL" id="SHG65894.1"/>
    </source>
</evidence>
<evidence type="ECO:0008006" key="3">
    <source>
        <dbReference type="Google" id="ProtNLM"/>
    </source>
</evidence>
<reference evidence="1 2" key="1">
    <citation type="submission" date="2016-11" db="EMBL/GenBank/DDBJ databases">
        <authorList>
            <person name="Jaros S."/>
            <person name="Januszkiewicz K."/>
            <person name="Wedrychowicz H."/>
        </authorList>
    </citation>
    <scope>NUCLEOTIDE SEQUENCE [LARGE SCALE GENOMIC DNA]</scope>
    <source>
        <strain evidence="1 2">CGMCC 1.7049</strain>
    </source>
</reference>
<dbReference type="EMBL" id="FQWZ01000002">
    <property type="protein sequence ID" value="SHG65894.1"/>
    <property type="molecule type" value="Genomic_DNA"/>
</dbReference>
<sequence length="506" mass="56581">MTQIFLHVGPHKTGTSTIQNWLSANRDVLRAEGALYPGQALNHNNVANQLRVGRATPFGSIVDEIRSAPPGTRVILSAEAFTRVPGEDRARLLRDLSAWPVTIIYYLRRSWERAASSHTQGLKNLYRFGPVMGKVERRVGRGDYRDLESWTGYDNCRLSVRVFDKAEWPNGNLIEDFLSVVGLPALGGGPRYVAVPNRNEMPGLPALRVYASVDPTQVEPLGHSAKRQVREHVEVIASQLGWNQPRAVLVSSEDIRRYEAMLAPEYQRIAIDFLGRRDGVLFAPLASDAEFVADSLTADALPVEDRQRFVRAAWDHALDQWEALGLPPLPASLPEHRESRRRSELATVLGLPPCITESDDRRGMMAQGLIAKIEADLGWTQREDASIDADPALRPAAVLSAQELLQAGLQAVIVTVLEIERAEQAAQAERAAALAAKPSLRPSPEERELKRAERREIRRALRRAERMQQLQRASAASIRLRAVNVWARIRRAARSVLSRLRRTLRR</sequence>
<evidence type="ECO:0000313" key="2">
    <source>
        <dbReference type="Proteomes" id="UP000199758"/>
    </source>
</evidence>
<dbReference type="Proteomes" id="UP000199758">
    <property type="component" value="Unassembled WGS sequence"/>
</dbReference>
<gene>
    <name evidence="1" type="ORF">SAMN04488068_0974</name>
</gene>
<proteinExistence type="predicted"/>
<protein>
    <recommendedName>
        <fullName evidence="3">Sulfotransferase family protein</fullName>
    </recommendedName>
</protein>